<gene>
    <name evidence="4" type="ORF">E2N92_03700</name>
</gene>
<comment type="similarity">
    <text evidence="2">Belongs to the UPF0173 family.</text>
</comment>
<evidence type="ECO:0000313" key="5">
    <source>
        <dbReference type="Proteomes" id="UP000826709"/>
    </source>
</evidence>
<evidence type="ECO:0000313" key="4">
    <source>
        <dbReference type="EMBL" id="QYZ78593.1"/>
    </source>
</evidence>
<dbReference type="OrthoDB" id="28313at2157"/>
<dbReference type="EMBL" id="CP037968">
    <property type="protein sequence ID" value="QYZ78593.1"/>
    <property type="molecule type" value="Genomic_DNA"/>
</dbReference>
<organism evidence="4 5">
    <name type="scientific">Methanofollis formosanus</name>
    <dbReference type="NCBI Taxonomy" id="299308"/>
    <lineage>
        <taxon>Archaea</taxon>
        <taxon>Methanobacteriati</taxon>
        <taxon>Methanobacteriota</taxon>
        <taxon>Stenosarchaea group</taxon>
        <taxon>Methanomicrobia</taxon>
        <taxon>Methanomicrobiales</taxon>
        <taxon>Methanomicrobiaceae</taxon>
        <taxon>Methanofollis</taxon>
    </lineage>
</organism>
<dbReference type="InterPro" id="IPR001279">
    <property type="entry name" value="Metallo-B-lactamas"/>
</dbReference>
<dbReference type="SUPFAM" id="SSF56281">
    <property type="entry name" value="Metallo-hydrolase/oxidoreductase"/>
    <property type="match status" value="1"/>
</dbReference>
<dbReference type="Proteomes" id="UP000826709">
    <property type="component" value="Chromosome"/>
</dbReference>
<reference evidence="4" key="2">
    <citation type="submission" date="2019-03" db="EMBL/GenBank/DDBJ databases">
        <authorList>
            <person name="Chen S.-C."/>
            <person name="Wu S.-Y."/>
            <person name="Lai M.-C."/>
        </authorList>
    </citation>
    <scope>NUCLEOTIDE SEQUENCE</scope>
    <source>
        <strain evidence="4">ML15</strain>
    </source>
</reference>
<dbReference type="Pfam" id="PF13483">
    <property type="entry name" value="Lactamase_B_3"/>
    <property type="match status" value="1"/>
</dbReference>
<accession>A0A8G1A0T2</accession>
<feature type="domain" description="Metallo-beta-lactamase" evidence="3">
    <location>
        <begin position="7"/>
        <end position="180"/>
    </location>
</feature>
<sequence>MKIQWLGHACFLLEGSRTILIDPFVPSGEIPTDPDIVAVTHGHADHLGEVVRIKKPTVTMNEIAKYLAARGVPTEPMNIGGTVEVDGVSFTMTPALHSSWLEEAGGGYYGGAAAGFVITMDGVTVYHAGDTGLFSDMKLIRELYRPDVALLPVGGRFTMGPREAMVAAEFVGAKTVVPMHYDTWPVIAQDLSGFKAAIERTTDIKVALLAPGESLEV</sequence>
<dbReference type="NCBIfam" id="NF001911">
    <property type="entry name" value="PRK00685.1"/>
    <property type="match status" value="1"/>
</dbReference>
<dbReference type="HAMAP" id="MF_00457">
    <property type="entry name" value="UPF0173"/>
    <property type="match status" value="1"/>
</dbReference>
<evidence type="ECO:0000259" key="3">
    <source>
        <dbReference type="SMART" id="SM00849"/>
    </source>
</evidence>
<dbReference type="RefSeq" id="WP_220682354.1">
    <property type="nucleotide sequence ID" value="NZ_CP037968.1"/>
</dbReference>
<dbReference type="GO" id="GO:0016787">
    <property type="term" value="F:hydrolase activity"/>
    <property type="evidence" value="ECO:0007669"/>
    <property type="project" value="UniProtKB-UniRule"/>
</dbReference>
<dbReference type="PANTHER" id="PTHR43546:SF3">
    <property type="entry name" value="UPF0173 METAL-DEPENDENT HYDROLASE MJ1163"/>
    <property type="match status" value="1"/>
</dbReference>
<dbReference type="PANTHER" id="PTHR43546">
    <property type="entry name" value="UPF0173 METAL-DEPENDENT HYDROLASE MJ1163-RELATED"/>
    <property type="match status" value="1"/>
</dbReference>
<dbReference type="InterPro" id="IPR036866">
    <property type="entry name" value="RibonucZ/Hydroxyglut_hydro"/>
</dbReference>
<proteinExistence type="inferred from homology"/>
<dbReference type="Gene3D" id="3.60.15.10">
    <property type="entry name" value="Ribonuclease Z/Hydroxyacylglutathione hydrolase-like"/>
    <property type="match status" value="1"/>
</dbReference>
<dbReference type="InterPro" id="IPR050114">
    <property type="entry name" value="UPF0173_UPF0282_UlaG_hydrolase"/>
</dbReference>
<evidence type="ECO:0000256" key="2">
    <source>
        <dbReference type="HAMAP-Rule" id="MF_00457"/>
    </source>
</evidence>
<protein>
    <recommendedName>
        <fullName evidence="2">UPF0173 metal-dependent hydrolase E2N92_03700</fullName>
    </recommendedName>
</protein>
<evidence type="ECO:0000256" key="1">
    <source>
        <dbReference type="ARBA" id="ARBA00022801"/>
    </source>
</evidence>
<dbReference type="AlphaFoldDB" id="A0A8G1A0T2"/>
<reference evidence="4" key="1">
    <citation type="journal article" date="2005" name="Int. J. Syst. Evol. Microbiol.">
        <title>Methanofollis formosanus sp. nov., isolated from a fish pond.</title>
        <authorList>
            <person name="Wu S.Y."/>
            <person name="Chen S.C."/>
            <person name="Lai M.C."/>
        </authorList>
    </citation>
    <scope>NUCLEOTIDE SEQUENCE</scope>
    <source>
        <strain evidence="4">ML15</strain>
    </source>
</reference>
<dbReference type="KEGG" id="mfk:E2N92_03700"/>
<name>A0A8G1A0T2_9EURY</name>
<keyword evidence="1 2" id="KW-0378">Hydrolase</keyword>
<keyword evidence="5" id="KW-1185">Reference proteome</keyword>
<dbReference type="InterPro" id="IPR022877">
    <property type="entry name" value="UPF0173"/>
</dbReference>
<dbReference type="SMART" id="SM00849">
    <property type="entry name" value="Lactamase_B"/>
    <property type="match status" value="1"/>
</dbReference>